<dbReference type="RefSeq" id="WP_343761213.1">
    <property type="nucleotide sequence ID" value="NZ_BAAACG010000009.1"/>
</dbReference>
<evidence type="ECO:0000259" key="9">
    <source>
        <dbReference type="Pfam" id="PF11975"/>
    </source>
</evidence>
<keyword evidence="11" id="KW-1185">Reference proteome</keyword>
<dbReference type="PANTHER" id="PTHR32092">
    <property type="entry name" value="6-PHOSPHO-BETA-GLUCOSIDASE-RELATED"/>
    <property type="match status" value="1"/>
</dbReference>
<comment type="cofactor">
    <cofactor evidence="8">
        <name>NAD(+)</name>
        <dbReference type="ChEBI" id="CHEBI:57540"/>
    </cofactor>
    <text evidence="8">Binds 1 NAD(+) per subunit.</text>
</comment>
<protein>
    <submittedName>
        <fullName evidence="10">6-phospho-beta-glucosidase</fullName>
    </submittedName>
</protein>
<keyword evidence="3" id="KW-0479">Metal-binding</keyword>
<evidence type="ECO:0000256" key="7">
    <source>
        <dbReference type="ARBA" id="ARBA00023295"/>
    </source>
</evidence>
<evidence type="ECO:0000256" key="8">
    <source>
        <dbReference type="RuleBase" id="RU361152"/>
    </source>
</evidence>
<keyword evidence="4 8" id="KW-0378">Hydrolase</keyword>
<dbReference type="SUPFAM" id="SSF51735">
    <property type="entry name" value="NAD(P)-binding Rossmann-fold domains"/>
    <property type="match status" value="1"/>
</dbReference>
<evidence type="ECO:0000256" key="4">
    <source>
        <dbReference type="ARBA" id="ARBA00022801"/>
    </source>
</evidence>
<evidence type="ECO:0000313" key="10">
    <source>
        <dbReference type="EMBL" id="GAA0740039.1"/>
    </source>
</evidence>
<keyword evidence="7 8" id="KW-0326">Glycosidase</keyword>
<dbReference type="CDD" id="cd05296">
    <property type="entry name" value="GH4_P_beta_glucosidase"/>
    <property type="match status" value="1"/>
</dbReference>
<evidence type="ECO:0000313" key="11">
    <source>
        <dbReference type="Proteomes" id="UP001501510"/>
    </source>
</evidence>
<dbReference type="Gene3D" id="3.90.110.10">
    <property type="entry name" value="Lactate dehydrogenase/glycoside hydrolase, family 4, C-terminal"/>
    <property type="match status" value="1"/>
</dbReference>
<dbReference type="InterPro" id="IPR015955">
    <property type="entry name" value="Lactate_DH/Glyco_Ohase_4_C"/>
</dbReference>
<dbReference type="InterPro" id="IPR022616">
    <property type="entry name" value="Glyco_hydro_4_C"/>
</dbReference>
<dbReference type="EMBL" id="BAAACG010000009">
    <property type="protein sequence ID" value="GAA0740039.1"/>
    <property type="molecule type" value="Genomic_DNA"/>
</dbReference>
<comment type="caution">
    <text evidence="10">The sequence shown here is derived from an EMBL/GenBank/DDBJ whole genome shotgun (WGS) entry which is preliminary data.</text>
</comment>
<organism evidence="10 11">
    <name type="scientific">Clostridium oceanicum</name>
    <dbReference type="NCBI Taxonomy" id="1543"/>
    <lineage>
        <taxon>Bacteria</taxon>
        <taxon>Bacillati</taxon>
        <taxon>Bacillota</taxon>
        <taxon>Clostridia</taxon>
        <taxon>Eubacteriales</taxon>
        <taxon>Clostridiaceae</taxon>
        <taxon>Clostridium</taxon>
    </lineage>
</organism>
<dbReference type="InterPro" id="IPR036291">
    <property type="entry name" value="NAD(P)-bd_dom_sf"/>
</dbReference>
<feature type="domain" description="Glycosyl hydrolase family 4 C-terminal" evidence="9">
    <location>
        <begin position="195"/>
        <end position="410"/>
    </location>
</feature>
<keyword evidence="5 8" id="KW-0520">NAD</keyword>
<comment type="subunit">
    <text evidence="2">Homotetramer.</text>
</comment>
<dbReference type="Pfam" id="PF02056">
    <property type="entry name" value="Glyco_hydro_4"/>
    <property type="match status" value="1"/>
</dbReference>
<dbReference type="PANTHER" id="PTHR32092:SF5">
    <property type="entry name" value="6-PHOSPHO-BETA-GLUCOSIDASE"/>
    <property type="match status" value="1"/>
</dbReference>
<reference evidence="10 11" key="1">
    <citation type="journal article" date="2019" name="Int. J. Syst. Evol. Microbiol.">
        <title>The Global Catalogue of Microorganisms (GCM) 10K type strain sequencing project: providing services to taxonomists for standard genome sequencing and annotation.</title>
        <authorList>
            <consortium name="The Broad Institute Genomics Platform"/>
            <consortium name="The Broad Institute Genome Sequencing Center for Infectious Disease"/>
            <person name="Wu L."/>
            <person name="Ma J."/>
        </authorList>
    </citation>
    <scope>NUCLEOTIDE SEQUENCE [LARGE SCALE GENOMIC DNA]</scope>
    <source>
        <strain evidence="10 11">JCM 1407</strain>
    </source>
</reference>
<evidence type="ECO:0000256" key="3">
    <source>
        <dbReference type="ARBA" id="ARBA00022723"/>
    </source>
</evidence>
<dbReference type="SUPFAM" id="SSF56327">
    <property type="entry name" value="LDH C-terminal domain-like"/>
    <property type="match status" value="1"/>
</dbReference>
<proteinExistence type="inferred from homology"/>
<evidence type="ECO:0000256" key="5">
    <source>
        <dbReference type="ARBA" id="ARBA00023027"/>
    </source>
</evidence>
<keyword evidence="6" id="KW-0464">Manganese</keyword>
<dbReference type="Proteomes" id="UP001501510">
    <property type="component" value="Unassembled WGS sequence"/>
</dbReference>
<dbReference type="InterPro" id="IPR001088">
    <property type="entry name" value="Glyco_hydro_4"/>
</dbReference>
<gene>
    <name evidence="10" type="primary">celF</name>
    <name evidence="10" type="ORF">GCM10008906_19550</name>
</gene>
<dbReference type="PRINTS" id="PR00732">
    <property type="entry name" value="GLHYDRLASE4"/>
</dbReference>
<sequence>MKGLKVVVIGGGSSYTPEIVEGFIKRFKELPLKELYLVDIKEGEKKLNIVGALAKRMFEKAGLDTKVILTLNRREALKDANFVVTQFRVGGLEARAKDERFPLKYDVLGQETTGPGGMAKAFRTIPVILDICKDIKELCKDAWLINFTNPSGLVTEAVLKYTDIKCIGLCNVPIHMTMDVAKMLDIPYKDIFIEFVGLNHLVWGKKVWNKDINVTKEVIEKLQDGESLTMKNISDLKWDKDLLNGLNMIPCPYHRYYYMTDTMVKEEKEDANGKGTRAEQVKAIEKRLFDLYDCEELKEKPKELEKRGGAYYSDAAVSLISSIYNNKKEIHVVNTRNYGTIKGIPDDSVIETNCIVDSRGATPLNLKGELPTEILGLIQKVKSYEVLAAKAAVAGDKSKALMALVNHPLVPSVNIAKKLLEDLLTINKKYLPQFNEQ</sequence>
<evidence type="ECO:0000256" key="6">
    <source>
        <dbReference type="ARBA" id="ARBA00023211"/>
    </source>
</evidence>
<dbReference type="Gene3D" id="3.40.50.720">
    <property type="entry name" value="NAD(P)-binding Rossmann-like Domain"/>
    <property type="match status" value="1"/>
</dbReference>
<name>A0ABN1JHN7_9CLOT</name>
<comment type="similarity">
    <text evidence="1 8">Belongs to the glycosyl hydrolase 4 family.</text>
</comment>
<evidence type="ECO:0000256" key="1">
    <source>
        <dbReference type="ARBA" id="ARBA00010141"/>
    </source>
</evidence>
<evidence type="ECO:0000256" key="2">
    <source>
        <dbReference type="ARBA" id="ARBA00011881"/>
    </source>
</evidence>
<dbReference type="Pfam" id="PF11975">
    <property type="entry name" value="Glyco_hydro_4C"/>
    <property type="match status" value="1"/>
</dbReference>
<accession>A0ABN1JHN7</accession>